<dbReference type="Gene3D" id="3.50.50.60">
    <property type="entry name" value="FAD/NAD(P)-binding domain"/>
    <property type="match status" value="1"/>
</dbReference>
<sequence length="485" mass="52562">MPFHAFPSRLLTASRPPTIRLPHTRNPLLRSKKWFTNTCSAVHPAVPTLTRTSSSSNQFDVIVIGAGASGVTTAALLAEKGYSTLIVEAKERIGGRASTRSVDGFLINTGALVIEFDGAVSATYQALGLQLNLHEPGRGATVIRWGNRDINVVEGIFGLLRNAGPRVLAIMLWSLPWLRPKKNESTRSWLSRFTHNSTIHDLADNVLGSIFAARGDVVLAEVFLYYFLKDTSFKKIGLPPGGTIEVWKPLARHMQASGGQVWLNSTVSKLLTEPDGSISGALVKDGSGREIKVFSKVIVSSIGPHGTALLAGTDVLPADYTETLQRWNKTAAILTIHFASRKPLATFPCLAMFSKTRRLVYAGNFSAPELNRCPKGWHLYSGASVPIPAIGSFDLEKEKSLLIQDLRVNFPGFDEAKILAIDVTADEWPAQRAVSGYDQPQTTPFPNLFNVGDGTKPWASGGTAACSRSGQLVAELISKQFALKM</sequence>
<dbReference type="AlphaFoldDB" id="A0AAD8XG07"/>
<name>A0AAD8XG07_GLOAC</name>
<dbReference type="SUPFAM" id="SSF51905">
    <property type="entry name" value="FAD/NAD(P)-binding domain"/>
    <property type="match status" value="1"/>
</dbReference>
<dbReference type="EMBL" id="JAHMHS010000037">
    <property type="protein sequence ID" value="KAK1725892.1"/>
    <property type="molecule type" value="Genomic_DNA"/>
</dbReference>
<accession>A0AAD8XG07</accession>
<protein>
    <submittedName>
        <fullName evidence="2">Amine oxidase</fullName>
    </submittedName>
</protein>
<evidence type="ECO:0000313" key="3">
    <source>
        <dbReference type="Proteomes" id="UP001244207"/>
    </source>
</evidence>
<organism evidence="2 3">
    <name type="scientific">Glomerella acutata</name>
    <name type="common">Colletotrichum acutatum</name>
    <dbReference type="NCBI Taxonomy" id="27357"/>
    <lineage>
        <taxon>Eukaryota</taxon>
        <taxon>Fungi</taxon>
        <taxon>Dikarya</taxon>
        <taxon>Ascomycota</taxon>
        <taxon>Pezizomycotina</taxon>
        <taxon>Sordariomycetes</taxon>
        <taxon>Hypocreomycetidae</taxon>
        <taxon>Glomerellales</taxon>
        <taxon>Glomerellaceae</taxon>
        <taxon>Colletotrichum</taxon>
        <taxon>Colletotrichum acutatum species complex</taxon>
    </lineage>
</organism>
<dbReference type="RefSeq" id="XP_060365947.1">
    <property type="nucleotide sequence ID" value="XM_060514038.1"/>
</dbReference>
<dbReference type="PANTHER" id="PTHR43734">
    <property type="entry name" value="PHYTOENE DESATURASE"/>
    <property type="match status" value="1"/>
</dbReference>
<dbReference type="Pfam" id="PF01593">
    <property type="entry name" value="Amino_oxidase"/>
    <property type="match status" value="1"/>
</dbReference>
<comment type="caution">
    <text evidence="2">The sequence shown here is derived from an EMBL/GenBank/DDBJ whole genome shotgun (WGS) entry which is preliminary data.</text>
</comment>
<proteinExistence type="predicted"/>
<feature type="domain" description="Amine oxidase" evidence="1">
    <location>
        <begin position="69"/>
        <end position="477"/>
    </location>
</feature>
<dbReference type="PANTHER" id="PTHR43734:SF1">
    <property type="entry name" value="PHYTOENE DESATURASE"/>
    <property type="match status" value="1"/>
</dbReference>
<evidence type="ECO:0000313" key="2">
    <source>
        <dbReference type="EMBL" id="KAK1725892.1"/>
    </source>
</evidence>
<evidence type="ECO:0000259" key="1">
    <source>
        <dbReference type="Pfam" id="PF01593"/>
    </source>
</evidence>
<reference evidence="2" key="1">
    <citation type="submission" date="2021-12" db="EMBL/GenBank/DDBJ databases">
        <title>Comparative genomics, transcriptomics and evolutionary studies reveal genomic signatures of adaptation to plant cell wall in hemibiotrophic fungi.</title>
        <authorList>
            <consortium name="DOE Joint Genome Institute"/>
            <person name="Baroncelli R."/>
            <person name="Diaz J.F."/>
            <person name="Benocci T."/>
            <person name="Peng M."/>
            <person name="Battaglia E."/>
            <person name="Haridas S."/>
            <person name="Andreopoulos W."/>
            <person name="Labutti K."/>
            <person name="Pangilinan J."/>
            <person name="Floch G.L."/>
            <person name="Makela M.R."/>
            <person name="Henrissat B."/>
            <person name="Grigoriev I.V."/>
            <person name="Crouch J.A."/>
            <person name="De Vries R.P."/>
            <person name="Sukno S.A."/>
            <person name="Thon M.R."/>
        </authorList>
    </citation>
    <scope>NUCLEOTIDE SEQUENCE</scope>
    <source>
        <strain evidence="2">CBS 112980</strain>
    </source>
</reference>
<gene>
    <name evidence="2" type="ORF">BDZ83DRAFT_751336</name>
</gene>
<dbReference type="GO" id="GO:0016491">
    <property type="term" value="F:oxidoreductase activity"/>
    <property type="evidence" value="ECO:0007669"/>
    <property type="project" value="InterPro"/>
</dbReference>
<dbReference type="Gene3D" id="3.90.660.50">
    <property type="match status" value="1"/>
</dbReference>
<keyword evidence="3" id="KW-1185">Reference proteome</keyword>
<dbReference type="Proteomes" id="UP001244207">
    <property type="component" value="Unassembled WGS sequence"/>
</dbReference>
<dbReference type="InterPro" id="IPR036188">
    <property type="entry name" value="FAD/NAD-bd_sf"/>
</dbReference>
<dbReference type="InterPro" id="IPR002937">
    <property type="entry name" value="Amino_oxidase"/>
</dbReference>
<dbReference type="GeneID" id="85397936"/>